<accession>A0A0V1FKC2</accession>
<evidence type="ECO:0000313" key="1">
    <source>
        <dbReference type="EMBL" id="KRY86509.1"/>
    </source>
</evidence>
<protein>
    <submittedName>
        <fullName evidence="1">Uncharacterized protein</fullName>
    </submittedName>
</protein>
<proteinExistence type="predicted"/>
<dbReference type="EMBL" id="JYDT01000070">
    <property type="protein sequence ID" value="KRY86509.1"/>
    <property type="molecule type" value="Genomic_DNA"/>
</dbReference>
<dbReference type="Proteomes" id="UP000054995">
    <property type="component" value="Unassembled WGS sequence"/>
</dbReference>
<comment type="caution">
    <text evidence="1">The sequence shown here is derived from an EMBL/GenBank/DDBJ whole genome shotgun (WGS) entry which is preliminary data.</text>
</comment>
<sequence>MQSIIFQAEIIKKTVQSSESHHIYTKQNSVNVNIFSYNFSEKILRYNVISEEKLGCTTNNKRQNNEIRYGFHFEMTGITLF</sequence>
<name>A0A0V1FKC2_TRIPS</name>
<reference evidence="1 2" key="1">
    <citation type="submission" date="2015-01" db="EMBL/GenBank/DDBJ databases">
        <title>Evolution of Trichinella species and genotypes.</title>
        <authorList>
            <person name="Korhonen P.K."/>
            <person name="Edoardo P."/>
            <person name="Giuseppe L.R."/>
            <person name="Gasser R.B."/>
        </authorList>
    </citation>
    <scope>NUCLEOTIDE SEQUENCE [LARGE SCALE GENOMIC DNA]</scope>
    <source>
        <strain evidence="1">ISS470</strain>
    </source>
</reference>
<dbReference type="AlphaFoldDB" id="A0A0V1FKC2"/>
<keyword evidence="2" id="KW-1185">Reference proteome</keyword>
<evidence type="ECO:0000313" key="2">
    <source>
        <dbReference type="Proteomes" id="UP000054995"/>
    </source>
</evidence>
<organism evidence="1 2">
    <name type="scientific">Trichinella pseudospiralis</name>
    <name type="common">Parasitic roundworm</name>
    <dbReference type="NCBI Taxonomy" id="6337"/>
    <lineage>
        <taxon>Eukaryota</taxon>
        <taxon>Metazoa</taxon>
        <taxon>Ecdysozoa</taxon>
        <taxon>Nematoda</taxon>
        <taxon>Enoplea</taxon>
        <taxon>Dorylaimia</taxon>
        <taxon>Trichinellida</taxon>
        <taxon>Trichinellidae</taxon>
        <taxon>Trichinella</taxon>
    </lineage>
</organism>
<gene>
    <name evidence="1" type="ORF">T4D_9447</name>
</gene>